<dbReference type="InterPro" id="IPR011990">
    <property type="entry name" value="TPR-like_helical_dom_sf"/>
</dbReference>
<dbReference type="InterPro" id="IPR027417">
    <property type="entry name" value="P-loop_NTPase"/>
</dbReference>
<comment type="similarity">
    <text evidence="1">Belongs to the AfsR/DnrI/RedD regulatory family.</text>
</comment>
<dbReference type="PROSITE" id="PS51755">
    <property type="entry name" value="OMPR_PHOB"/>
    <property type="match status" value="1"/>
</dbReference>
<sequence length="750" mass="81172">MRARSAAPEPSVGRGGRGEMCGAAPDAARRDARQLWGHRAWRSLRVAERAMEYRILGPLEARRGGTAIDIRGRRQLTVLAILLVDANRVVPTDHLVEAVWGRRPPTTSRSQIHICVSSLRRQLFAGDDLIDTRAPGYRLRVAEQELDLHVFQARVAAARTAVRDADPRRAVAELRAALSLWHGRALAGIGGDAVRALATRYDEQRLAVHEECLELELEHGPATAHDLAGELLALVAAHPRRERLLALLMTALYRAGRQAEALDQYHRARLRFVGELGIEPGSGLDALYQRILAHDPALAGPAAPPPEPVRAARTADRAPRRLPADVADFTGRRDSLTGLLTALERTGGTAVPTAVISGRGGVGKTTLAVHAAHLLAPRFPDGQLFARLCGPDGARNPHDVLGRFLRAYGLGERDIPDGTEERAETYRDLMADRRALVILDDALTESQVFPLLPGTSRCRVIVTSRRPLPGLPAAVRLRLAPFTERSALELGGRIAGHARIDADPAAAVALNETCGYLPLALRLAAARLAAHPHWTVADLVARLGAGSAWLAEMQAQTGVDQAYAGLSDDAGRLFRLLPLVEAADFPAWVGAPLLDVDLCRAEALFDELADADLLVARPGPGGTRYWVPGWILGYARRLQAPEHDQARRKSHERLLGALLHLSEMAHRRRGGHDLRQAGNGASRWELPGTQADLITADPAGWYGRERSWVLRAVRQATAAGFAEHAWGLAMCTVTFAGLPAPAGRHPGDES</sequence>
<name>A0ABQ3WSV7_9ACTN</name>
<dbReference type="SMART" id="SM00382">
    <property type="entry name" value="AAA"/>
    <property type="match status" value="1"/>
</dbReference>
<protein>
    <recommendedName>
        <fullName evidence="7">OmpR/PhoB-type domain-containing protein</fullName>
    </recommendedName>
</protein>
<dbReference type="SUPFAM" id="SSF48452">
    <property type="entry name" value="TPR-like"/>
    <property type="match status" value="1"/>
</dbReference>
<evidence type="ECO:0000256" key="4">
    <source>
        <dbReference type="ARBA" id="ARBA00023163"/>
    </source>
</evidence>
<accession>A0ABQ3WSV7</accession>
<keyword evidence="4" id="KW-0804">Transcription</keyword>
<dbReference type="Gene3D" id="3.40.50.300">
    <property type="entry name" value="P-loop containing nucleotide triphosphate hydrolases"/>
    <property type="match status" value="1"/>
</dbReference>
<dbReference type="CDD" id="cd15831">
    <property type="entry name" value="BTAD"/>
    <property type="match status" value="1"/>
</dbReference>
<evidence type="ECO:0000313" key="8">
    <source>
        <dbReference type="EMBL" id="GID49260.1"/>
    </source>
</evidence>
<evidence type="ECO:0000256" key="6">
    <source>
        <dbReference type="SAM" id="MobiDB-lite"/>
    </source>
</evidence>
<dbReference type="Pfam" id="PF00486">
    <property type="entry name" value="Trans_reg_C"/>
    <property type="match status" value="1"/>
</dbReference>
<reference evidence="8" key="1">
    <citation type="submission" date="2021-01" db="EMBL/GenBank/DDBJ databases">
        <title>Whole genome shotgun sequence of Actinoplanes capillaceus NBRC 16408.</title>
        <authorList>
            <person name="Komaki H."/>
            <person name="Tamura T."/>
        </authorList>
    </citation>
    <scope>NUCLEOTIDE SEQUENCE [LARGE SCALE GENOMIC DNA]</scope>
    <source>
        <strain evidence="8">NBRC 16408</strain>
    </source>
</reference>
<dbReference type="InterPro" id="IPR016032">
    <property type="entry name" value="Sig_transdc_resp-reg_C-effctor"/>
</dbReference>
<gene>
    <name evidence="8" type="ORF">Aca07nite_65350</name>
</gene>
<comment type="caution">
    <text evidence="8">The sequence shown here is derived from an EMBL/GenBank/DDBJ whole genome shotgun (WGS) entry which is preliminary data.</text>
</comment>
<dbReference type="InterPro" id="IPR036388">
    <property type="entry name" value="WH-like_DNA-bd_sf"/>
</dbReference>
<dbReference type="InterPro" id="IPR051677">
    <property type="entry name" value="AfsR-DnrI-RedD_regulator"/>
</dbReference>
<dbReference type="PRINTS" id="PR00364">
    <property type="entry name" value="DISEASERSIST"/>
</dbReference>
<dbReference type="SUPFAM" id="SSF46894">
    <property type="entry name" value="C-terminal effector domain of the bipartite response regulators"/>
    <property type="match status" value="1"/>
</dbReference>
<dbReference type="SUPFAM" id="SSF52540">
    <property type="entry name" value="P-loop containing nucleoside triphosphate hydrolases"/>
    <property type="match status" value="1"/>
</dbReference>
<dbReference type="InterPro" id="IPR001867">
    <property type="entry name" value="OmpR/PhoB-type_DNA-bd"/>
</dbReference>
<feature type="region of interest" description="Disordered" evidence="6">
    <location>
        <begin position="1"/>
        <end position="24"/>
    </location>
</feature>
<feature type="domain" description="OmpR/PhoB-type" evidence="7">
    <location>
        <begin position="41"/>
        <end position="141"/>
    </location>
</feature>
<dbReference type="InterPro" id="IPR005158">
    <property type="entry name" value="BTAD"/>
</dbReference>
<evidence type="ECO:0000256" key="1">
    <source>
        <dbReference type="ARBA" id="ARBA00005820"/>
    </source>
</evidence>
<dbReference type="Pfam" id="PF00931">
    <property type="entry name" value="NB-ARC"/>
    <property type="match status" value="1"/>
</dbReference>
<keyword evidence="2" id="KW-0805">Transcription regulation</keyword>
<evidence type="ECO:0000256" key="3">
    <source>
        <dbReference type="ARBA" id="ARBA00023125"/>
    </source>
</evidence>
<dbReference type="PANTHER" id="PTHR35807">
    <property type="entry name" value="TRANSCRIPTIONAL REGULATOR REDD-RELATED"/>
    <property type="match status" value="1"/>
</dbReference>
<dbReference type="Pfam" id="PF03704">
    <property type="entry name" value="BTAD"/>
    <property type="match status" value="1"/>
</dbReference>
<evidence type="ECO:0000256" key="5">
    <source>
        <dbReference type="PROSITE-ProRule" id="PRU01091"/>
    </source>
</evidence>
<dbReference type="InterPro" id="IPR003593">
    <property type="entry name" value="AAA+_ATPase"/>
</dbReference>
<evidence type="ECO:0000256" key="2">
    <source>
        <dbReference type="ARBA" id="ARBA00023015"/>
    </source>
</evidence>
<feature type="DNA-binding region" description="OmpR/PhoB-type" evidence="5">
    <location>
        <begin position="41"/>
        <end position="141"/>
    </location>
</feature>
<dbReference type="PANTHER" id="PTHR35807:SF1">
    <property type="entry name" value="TRANSCRIPTIONAL REGULATOR REDD"/>
    <property type="match status" value="1"/>
</dbReference>
<dbReference type="InterPro" id="IPR002182">
    <property type="entry name" value="NB-ARC"/>
</dbReference>
<dbReference type="Gene3D" id="1.25.40.10">
    <property type="entry name" value="Tetratricopeptide repeat domain"/>
    <property type="match status" value="1"/>
</dbReference>
<keyword evidence="3 5" id="KW-0238">DNA-binding</keyword>
<proteinExistence type="inferred from homology"/>
<dbReference type="EMBL" id="BOMF01000123">
    <property type="protein sequence ID" value="GID49260.1"/>
    <property type="molecule type" value="Genomic_DNA"/>
</dbReference>
<organism evidence="8">
    <name type="scientific">Actinoplanes campanulatus</name>
    <dbReference type="NCBI Taxonomy" id="113559"/>
    <lineage>
        <taxon>Bacteria</taxon>
        <taxon>Bacillati</taxon>
        <taxon>Actinomycetota</taxon>
        <taxon>Actinomycetes</taxon>
        <taxon>Micromonosporales</taxon>
        <taxon>Micromonosporaceae</taxon>
        <taxon>Actinoplanes</taxon>
    </lineage>
</organism>
<dbReference type="SMART" id="SM00862">
    <property type="entry name" value="Trans_reg_C"/>
    <property type="match status" value="1"/>
</dbReference>
<dbReference type="Gene3D" id="1.10.10.10">
    <property type="entry name" value="Winged helix-like DNA-binding domain superfamily/Winged helix DNA-binding domain"/>
    <property type="match status" value="1"/>
</dbReference>
<evidence type="ECO:0000259" key="7">
    <source>
        <dbReference type="PROSITE" id="PS51755"/>
    </source>
</evidence>
<dbReference type="SMART" id="SM01043">
    <property type="entry name" value="BTAD"/>
    <property type="match status" value="1"/>
</dbReference>